<evidence type="ECO:0000313" key="1">
    <source>
        <dbReference type="EMBL" id="CAJ1967574.1"/>
    </source>
</evidence>
<reference evidence="1" key="1">
    <citation type="submission" date="2023-08" db="EMBL/GenBank/DDBJ databases">
        <authorList>
            <person name="Audoor S."/>
            <person name="Bilcke G."/>
        </authorList>
    </citation>
    <scope>NUCLEOTIDE SEQUENCE</scope>
</reference>
<dbReference type="EMBL" id="CAKOGP040002336">
    <property type="protein sequence ID" value="CAJ1967574.1"/>
    <property type="molecule type" value="Genomic_DNA"/>
</dbReference>
<dbReference type="Gene3D" id="1.25.40.20">
    <property type="entry name" value="Ankyrin repeat-containing domain"/>
    <property type="match status" value="1"/>
</dbReference>
<dbReference type="InterPro" id="IPR036770">
    <property type="entry name" value="Ankyrin_rpt-contain_sf"/>
</dbReference>
<organism evidence="1 2">
    <name type="scientific">Cylindrotheca closterium</name>
    <dbReference type="NCBI Taxonomy" id="2856"/>
    <lineage>
        <taxon>Eukaryota</taxon>
        <taxon>Sar</taxon>
        <taxon>Stramenopiles</taxon>
        <taxon>Ochrophyta</taxon>
        <taxon>Bacillariophyta</taxon>
        <taxon>Bacillariophyceae</taxon>
        <taxon>Bacillariophycidae</taxon>
        <taxon>Bacillariales</taxon>
        <taxon>Bacillariaceae</taxon>
        <taxon>Cylindrotheca</taxon>
    </lineage>
</organism>
<dbReference type="Proteomes" id="UP001295423">
    <property type="component" value="Unassembled WGS sequence"/>
</dbReference>
<dbReference type="AlphaFoldDB" id="A0AAD2GBE4"/>
<accession>A0AAD2GBE4</accession>
<evidence type="ECO:0000313" key="2">
    <source>
        <dbReference type="Proteomes" id="UP001295423"/>
    </source>
</evidence>
<name>A0AAD2GBE4_9STRA</name>
<sequence length="414" mass="45107">MCISAEHQFVAKRRRDRASMAASSKAGSGPEQVLVSAKKDELLEACLRYDWDQVNHLCRTFSSVLIRKKDSEHTDLVRQQLIYQDAWGNTALHAACHYDPPCVILKQILKLAKATGVCHSLCTLPNANGAIPLVVCCTTGGASLTCLLLLLEEVDSKEQLCDSEGNSAIDGLLKRYLMLRKLPKFAKQMKPLQEINSVHSAGNSNSSVMIEMDDLTVAGFDKCWTKMELIMKAAWVLDFQSLEDWSPLHGAANMASQIPPELSELLVRCHANMVSTLVGGALPLHLAIGQRANGSTHHQDSCTASFVQHLIHADSSTVSHVNPKTGQLPLMRAIEAGFSWQCTADTATNDGILKQLWAAYPEALEEQDSQSGLYPALLAATTTTTTTKSDDNHADQVENIFSMLRLNPSIVAGG</sequence>
<comment type="caution">
    <text evidence="1">The sequence shown here is derived from an EMBL/GenBank/DDBJ whole genome shotgun (WGS) entry which is preliminary data.</text>
</comment>
<keyword evidence="2" id="KW-1185">Reference proteome</keyword>
<gene>
    <name evidence="1" type="ORF">CYCCA115_LOCUS22835</name>
</gene>
<protein>
    <submittedName>
        <fullName evidence="1">Uncharacterized protein</fullName>
    </submittedName>
</protein>
<dbReference type="SUPFAM" id="SSF48403">
    <property type="entry name" value="Ankyrin repeat"/>
    <property type="match status" value="1"/>
</dbReference>
<proteinExistence type="predicted"/>